<accession>A0A1N7C789</accession>
<dbReference type="STRING" id="34027.SAMN05421829_12236"/>
<dbReference type="RefSeq" id="WP_076604263.1">
    <property type="nucleotide sequence ID" value="NZ_FTMD01000022.1"/>
</dbReference>
<dbReference type="InterPro" id="IPR032466">
    <property type="entry name" value="Metal_Hydrolase"/>
</dbReference>
<dbReference type="GO" id="GO:0016831">
    <property type="term" value="F:carboxy-lyase activity"/>
    <property type="evidence" value="ECO:0007669"/>
    <property type="project" value="InterPro"/>
</dbReference>
<reference evidence="4" key="1">
    <citation type="submission" date="2017-01" db="EMBL/GenBank/DDBJ databases">
        <authorList>
            <person name="Varghese N."/>
            <person name="Submissions S."/>
        </authorList>
    </citation>
    <scope>NUCLEOTIDE SEQUENCE [LARGE SCALE GENOMIC DNA]</scope>
    <source>
        <strain evidence="4">ATCC 51758</strain>
    </source>
</reference>
<dbReference type="Proteomes" id="UP000186819">
    <property type="component" value="Unassembled WGS sequence"/>
</dbReference>
<sequence>MSNLNDYPTIDIMNHLREIRSDLAAVPFEYREFQIMLRTTFKSLADESGRRKEVKEAKEGETGDTLAGHDSVAACLASMDEYGYEQVSVCATKMWSYYYHRDFILNSPVEPIGEAIRESGGRIMGAASYDPFRITKSLREIEHVVREYGFNYVWFHPLSYGLAPNDRRFYPLYAKCVELDIAVGFQVGHSAEVLPSDCGRPMLADDVAIEFPELRINLSHTGWPWVDEWCSMLWRHPNVYGDISGYFPKGLDDRLVKFMDSGRGRDKVMFGTNGLGLRRCKEEFLQLDIGESTKRKVLYDNARRFLALDRG</sequence>
<keyword evidence="4" id="KW-1185">Reference proteome</keyword>
<name>A0A1N7C789_9RHOO</name>
<evidence type="ECO:0000256" key="1">
    <source>
        <dbReference type="ARBA" id="ARBA00023239"/>
    </source>
</evidence>
<dbReference type="Gene3D" id="3.20.20.140">
    <property type="entry name" value="Metal-dependent hydrolases"/>
    <property type="match status" value="1"/>
</dbReference>
<protein>
    <recommendedName>
        <fullName evidence="2">Amidohydrolase-related domain-containing protein</fullName>
    </recommendedName>
</protein>
<evidence type="ECO:0000259" key="2">
    <source>
        <dbReference type="Pfam" id="PF04909"/>
    </source>
</evidence>
<organism evidence="3 4">
    <name type="scientific">Aromatoleum tolulyticum</name>
    <dbReference type="NCBI Taxonomy" id="34027"/>
    <lineage>
        <taxon>Bacteria</taxon>
        <taxon>Pseudomonadati</taxon>
        <taxon>Pseudomonadota</taxon>
        <taxon>Betaproteobacteria</taxon>
        <taxon>Rhodocyclales</taxon>
        <taxon>Rhodocyclaceae</taxon>
        <taxon>Aromatoleum</taxon>
    </lineage>
</organism>
<evidence type="ECO:0000313" key="4">
    <source>
        <dbReference type="Proteomes" id="UP000186819"/>
    </source>
</evidence>
<proteinExistence type="predicted"/>
<dbReference type="OrthoDB" id="1407586at2"/>
<dbReference type="AlphaFoldDB" id="A0A1N7C789"/>
<dbReference type="InterPro" id="IPR006680">
    <property type="entry name" value="Amidohydro-rel"/>
</dbReference>
<gene>
    <name evidence="3" type="ORF">SAMN05421829_12236</name>
</gene>
<dbReference type="GO" id="GO:0016787">
    <property type="term" value="F:hydrolase activity"/>
    <property type="evidence" value="ECO:0007669"/>
    <property type="project" value="InterPro"/>
</dbReference>
<dbReference type="Pfam" id="PF04909">
    <property type="entry name" value="Amidohydro_2"/>
    <property type="match status" value="1"/>
</dbReference>
<dbReference type="EMBL" id="FTMD01000022">
    <property type="protein sequence ID" value="SIR59367.1"/>
    <property type="molecule type" value="Genomic_DNA"/>
</dbReference>
<dbReference type="InterPro" id="IPR032465">
    <property type="entry name" value="ACMSD"/>
</dbReference>
<feature type="domain" description="Amidohydrolase-related" evidence="2">
    <location>
        <begin position="113"/>
        <end position="307"/>
    </location>
</feature>
<dbReference type="SUPFAM" id="SSF51556">
    <property type="entry name" value="Metallo-dependent hydrolases"/>
    <property type="match status" value="1"/>
</dbReference>
<keyword evidence="1" id="KW-0456">Lyase</keyword>
<evidence type="ECO:0000313" key="3">
    <source>
        <dbReference type="EMBL" id="SIR59367.1"/>
    </source>
</evidence>
<dbReference type="PANTHER" id="PTHR21240">
    <property type="entry name" value="2-AMINO-3-CARBOXYLMUCONATE-6-SEMIALDEHYDE DECARBOXYLASE"/>
    <property type="match status" value="1"/>
</dbReference>
<dbReference type="PANTHER" id="PTHR21240:SF19">
    <property type="entry name" value="CATALYTIC_ HYDROLASE"/>
    <property type="match status" value="1"/>
</dbReference>